<organism evidence="1">
    <name type="scientific">Siphoviridae sp. ctmAU6</name>
    <dbReference type="NCBI Taxonomy" id="2826451"/>
    <lineage>
        <taxon>Viruses</taxon>
        <taxon>Duplodnaviria</taxon>
        <taxon>Heunggongvirae</taxon>
        <taxon>Uroviricota</taxon>
        <taxon>Caudoviricetes</taxon>
    </lineage>
</organism>
<evidence type="ECO:0000313" key="1">
    <source>
        <dbReference type="EMBL" id="DAD80881.1"/>
    </source>
</evidence>
<dbReference type="EMBL" id="BK014889">
    <property type="protein sequence ID" value="DAD80881.1"/>
    <property type="molecule type" value="Genomic_DNA"/>
</dbReference>
<sequence length="71" mass="8365">MQKYEQNILTNSGHCSDPVANKVINKGRLGFCQRVVNLFVKFLSRRRYMVLNLVIRDVKDKKTYKAKDFDL</sequence>
<protein>
    <submittedName>
        <fullName evidence="1">Uncharacterized protein</fullName>
    </submittedName>
</protein>
<name>A0A8S5MEX7_9CAUD</name>
<proteinExistence type="predicted"/>
<accession>A0A8S5MEX7</accession>
<reference evidence="1" key="1">
    <citation type="journal article" date="2021" name="Proc. Natl. Acad. Sci. U.S.A.">
        <title>A Catalog of Tens of Thousands of Viruses from Human Metagenomes Reveals Hidden Associations with Chronic Diseases.</title>
        <authorList>
            <person name="Tisza M.J."/>
            <person name="Buck C.B."/>
        </authorList>
    </citation>
    <scope>NUCLEOTIDE SEQUENCE</scope>
    <source>
        <strain evidence="1">CtmAU6</strain>
    </source>
</reference>